<dbReference type="InterPro" id="IPR003660">
    <property type="entry name" value="HAMP_dom"/>
</dbReference>
<dbReference type="SMART" id="SM00283">
    <property type="entry name" value="MA"/>
    <property type="match status" value="1"/>
</dbReference>
<dbReference type="RefSeq" id="WP_289504579.1">
    <property type="nucleotide sequence ID" value="NZ_CP116805.1"/>
</dbReference>
<feature type="domain" description="HBM" evidence="11">
    <location>
        <begin position="47"/>
        <end position="287"/>
    </location>
</feature>
<comment type="subcellular location">
    <subcellularLocation>
        <location evidence="1">Cell inner membrane</location>
        <topology evidence="1">Multi-pass membrane protein</topology>
    </subcellularLocation>
</comment>
<dbReference type="PROSITE" id="PS50192">
    <property type="entry name" value="T_SNARE"/>
    <property type="match status" value="1"/>
</dbReference>
<keyword evidence="13" id="KW-1185">Reference proteome</keyword>
<dbReference type="SMART" id="SM01358">
    <property type="entry name" value="HBM"/>
    <property type="match status" value="1"/>
</dbReference>
<evidence type="ECO:0000256" key="4">
    <source>
        <dbReference type="ARBA" id="ARBA00029447"/>
    </source>
</evidence>
<evidence type="ECO:0000313" key="13">
    <source>
        <dbReference type="Proteomes" id="UP001217500"/>
    </source>
</evidence>
<dbReference type="InterPro" id="IPR004089">
    <property type="entry name" value="MCPsignal_dom"/>
</dbReference>
<keyword evidence="2" id="KW-1003">Cell membrane</keyword>
<feature type="domain" description="HAMP" evidence="10">
    <location>
        <begin position="321"/>
        <end position="374"/>
    </location>
</feature>
<dbReference type="SMART" id="SM00304">
    <property type="entry name" value="HAMP"/>
    <property type="match status" value="1"/>
</dbReference>
<evidence type="ECO:0000259" key="10">
    <source>
        <dbReference type="PROSITE" id="PS50885"/>
    </source>
</evidence>
<evidence type="ECO:0000256" key="3">
    <source>
        <dbReference type="ARBA" id="ARBA00023224"/>
    </source>
</evidence>
<keyword evidence="7" id="KW-1133">Transmembrane helix</keyword>
<protein>
    <submittedName>
        <fullName evidence="12">Methyl-accepting chemotaxis protein</fullName>
    </submittedName>
</protein>
<dbReference type="PROSITE" id="PS51753">
    <property type="entry name" value="HBM"/>
    <property type="match status" value="1"/>
</dbReference>
<keyword evidence="2" id="KW-0997">Cell inner membrane</keyword>
<proteinExistence type="inferred from homology"/>
<feature type="domain" description="Methyl-accepting transducer" evidence="8">
    <location>
        <begin position="439"/>
        <end position="675"/>
    </location>
</feature>
<feature type="domain" description="T-SNARE coiled-coil homology" evidence="9">
    <location>
        <begin position="591"/>
        <end position="653"/>
    </location>
</feature>
<comment type="similarity">
    <text evidence="4">Belongs to the methyl-accepting chemotaxis (MCP) protein family.</text>
</comment>
<dbReference type="SUPFAM" id="SSF58104">
    <property type="entry name" value="Methyl-accepting chemotaxis protein (MCP) signaling domain"/>
    <property type="match status" value="1"/>
</dbReference>
<evidence type="ECO:0000256" key="5">
    <source>
        <dbReference type="PROSITE-ProRule" id="PRU00284"/>
    </source>
</evidence>
<evidence type="ECO:0000256" key="2">
    <source>
        <dbReference type="ARBA" id="ARBA00022519"/>
    </source>
</evidence>
<dbReference type="PROSITE" id="PS50111">
    <property type="entry name" value="CHEMOTAXIS_TRANSDUC_2"/>
    <property type="match status" value="1"/>
</dbReference>
<name>A0AAE9XTF8_9PROT</name>
<keyword evidence="7" id="KW-0472">Membrane</keyword>
<evidence type="ECO:0000256" key="7">
    <source>
        <dbReference type="SAM" id="Phobius"/>
    </source>
</evidence>
<sequence>MSRFDKLSISRRIAAGFGAVIALFFIVTLVASLELFTGRYAFAEYRATARQAVQAGRVQANLLLARIAAKDFLIAASDDAANRVKDRTAQTLEAQQELMAMMEGSAHSGFVAEAGNDIRAYSEHFEQITSLEREKHVLVSEKLDRLGPDLQSGLLSIGEAARVADNMALMIAVNEALYPMMMMRLHANKYLLSGNEHDYTQAMQHAAAAGEGLSDIPAAPAASHHRDAVTALDSSRRDYTETFQQLKGLTDTRNDVVRNKLDVTGRAVADDLEAFKLDIKKEQDTLGPETDAALQFGLIFTIIVSLVAIGLGVWAAVFIGRGIARPIVAITGDVDALAADNLDIHVSGRNRADEIGKMAAGLEIFREKLLDNRRMAEQEAARAEEERLRKIAEEETRAEREREKEAQMEAERKRQAYIDGLIRDFDSAAMALLSTLGQAGRELQETASLMSSTAEETGTQATTVASAAQQTAAHVQAVATSAEELSASIHEISRQVSRSSELAQVAVDEGRSADAGIKGLVETADRISNVVQLINDIAEQTNLLALNATIEAARAGDAGRGFAVVASEVKSLAQHTAKATEEITTQVSEIQAETQKAVSSIDRINRTIASMNEISSMIAAAVEEQGAATNEIATTVQQTAAGTDDVTSNIQGVSEAAQTTGSAATQVLSSANRLVDQSGSMSSTISTFLDNIRKAS</sequence>
<organism evidence="12 13">
    <name type="scientific">Gimibacter soli</name>
    <dbReference type="NCBI Taxonomy" id="3024400"/>
    <lineage>
        <taxon>Bacteria</taxon>
        <taxon>Pseudomonadati</taxon>
        <taxon>Pseudomonadota</taxon>
        <taxon>Alphaproteobacteria</taxon>
        <taxon>Kordiimonadales</taxon>
        <taxon>Temperatibacteraceae</taxon>
        <taxon>Gimibacter</taxon>
    </lineage>
</organism>
<dbReference type="Pfam" id="PF00015">
    <property type="entry name" value="MCPsignal"/>
    <property type="match status" value="1"/>
</dbReference>
<dbReference type="PANTHER" id="PTHR32089:SF112">
    <property type="entry name" value="LYSOZYME-LIKE PROTEIN-RELATED"/>
    <property type="match status" value="1"/>
</dbReference>
<dbReference type="Gene3D" id="1.10.287.950">
    <property type="entry name" value="Methyl-accepting chemotaxis protein"/>
    <property type="match status" value="1"/>
</dbReference>
<accession>A0AAE9XTF8</accession>
<evidence type="ECO:0000259" key="9">
    <source>
        <dbReference type="PROSITE" id="PS50192"/>
    </source>
</evidence>
<gene>
    <name evidence="12" type="ORF">PH603_03635</name>
</gene>
<evidence type="ECO:0000259" key="11">
    <source>
        <dbReference type="PROSITE" id="PS51753"/>
    </source>
</evidence>
<keyword evidence="3 5" id="KW-0807">Transducer</keyword>
<evidence type="ECO:0000256" key="6">
    <source>
        <dbReference type="SAM" id="Coils"/>
    </source>
</evidence>
<evidence type="ECO:0000256" key="1">
    <source>
        <dbReference type="ARBA" id="ARBA00004429"/>
    </source>
</evidence>
<reference evidence="12" key="1">
    <citation type="submission" date="2023-01" db="EMBL/GenBank/DDBJ databases">
        <title>The genome sequence of Kordiimonadaceae bacterium 6D33.</title>
        <authorList>
            <person name="Liu Y."/>
        </authorList>
    </citation>
    <scope>NUCLEOTIDE SEQUENCE</scope>
    <source>
        <strain evidence="12">6D33</strain>
    </source>
</reference>
<dbReference type="PROSITE" id="PS50885">
    <property type="entry name" value="HAMP"/>
    <property type="match status" value="1"/>
</dbReference>
<dbReference type="GO" id="GO:0005886">
    <property type="term" value="C:plasma membrane"/>
    <property type="evidence" value="ECO:0007669"/>
    <property type="project" value="UniProtKB-SubCell"/>
</dbReference>
<dbReference type="EMBL" id="CP116805">
    <property type="protein sequence ID" value="WCL54850.1"/>
    <property type="molecule type" value="Genomic_DNA"/>
</dbReference>
<feature type="transmembrane region" description="Helical" evidence="7">
    <location>
        <begin position="12"/>
        <end position="33"/>
    </location>
</feature>
<feature type="coiled-coil region" evidence="6">
    <location>
        <begin position="366"/>
        <end position="413"/>
    </location>
</feature>
<dbReference type="Proteomes" id="UP001217500">
    <property type="component" value="Chromosome"/>
</dbReference>
<keyword evidence="6" id="KW-0175">Coiled coil</keyword>
<dbReference type="InterPro" id="IPR000727">
    <property type="entry name" value="T_SNARE_dom"/>
</dbReference>
<dbReference type="InterPro" id="IPR032255">
    <property type="entry name" value="HBM"/>
</dbReference>
<feature type="transmembrane region" description="Helical" evidence="7">
    <location>
        <begin position="296"/>
        <end position="319"/>
    </location>
</feature>
<dbReference type="KEGG" id="gso:PH603_03635"/>
<dbReference type="GO" id="GO:0007165">
    <property type="term" value="P:signal transduction"/>
    <property type="evidence" value="ECO:0007669"/>
    <property type="project" value="UniProtKB-KW"/>
</dbReference>
<dbReference type="Gene3D" id="6.10.340.10">
    <property type="match status" value="1"/>
</dbReference>
<evidence type="ECO:0000313" key="12">
    <source>
        <dbReference type="EMBL" id="WCL54850.1"/>
    </source>
</evidence>
<dbReference type="PANTHER" id="PTHR32089">
    <property type="entry name" value="METHYL-ACCEPTING CHEMOTAXIS PROTEIN MCPB"/>
    <property type="match status" value="1"/>
</dbReference>
<dbReference type="AlphaFoldDB" id="A0AAE9XTF8"/>
<evidence type="ECO:0000259" key="8">
    <source>
        <dbReference type="PROSITE" id="PS50111"/>
    </source>
</evidence>
<keyword evidence="7" id="KW-0812">Transmembrane</keyword>